<keyword evidence="3" id="KW-1185">Reference proteome</keyword>
<gene>
    <name evidence="2" type="ORF">K503DRAFT_486684</name>
</gene>
<evidence type="ECO:0000313" key="3">
    <source>
        <dbReference type="Proteomes" id="UP000092154"/>
    </source>
</evidence>
<feature type="signal peptide" evidence="1">
    <location>
        <begin position="1"/>
        <end position="16"/>
    </location>
</feature>
<dbReference type="EMBL" id="KV448691">
    <property type="protein sequence ID" value="OAX33880.1"/>
    <property type="molecule type" value="Genomic_DNA"/>
</dbReference>
<keyword evidence="1" id="KW-0732">Signal</keyword>
<accession>A0A1B7MMQ4</accession>
<dbReference type="AlphaFoldDB" id="A0A1B7MMQ4"/>
<dbReference type="OrthoDB" id="3067012at2759"/>
<feature type="chain" id="PRO_5008597404" description="F-box domain-containing protein" evidence="1">
    <location>
        <begin position="17"/>
        <end position="363"/>
    </location>
</feature>
<sequence length="363" mass="40317">MHICLLSIEILVDIFAATYDTRWGQGSLGTLAALARTCKEFKEPALNILWKDIHGFGPLVLCLPEGVRGITEQGQLTLTRPLFSGEWKIFNSYACRIRSLFIYSKLLDEIDGQVMKVLVSAPSPTLLPNLHSLEWWDGRDFFLPLLHALLAPTIKSMKLYSHPEEPWEPSFAKSTLLISLGARCPHIQEFVCPYSCDSDEHSDAMNDTVCCWSKLIHLETGVLNTQALAHLTSSPSLKFLDFMSCGSVNDTKPDSIPIFTSKLDKVSIAAPSFPILIQCLRSVHFITCRSVVLSVYDHDSLLSRPLDIPDLFVSFAECFSSTLEQFAVHFPGLGHISTEKLVGPPFMLAFTSVNSALRPSTTP</sequence>
<dbReference type="STRING" id="1314800.A0A1B7MMQ4"/>
<protein>
    <recommendedName>
        <fullName evidence="4">F-box domain-containing protein</fullName>
    </recommendedName>
</protein>
<name>A0A1B7MMQ4_9AGAM</name>
<dbReference type="InParanoid" id="A0A1B7MMQ4"/>
<reference evidence="2 3" key="1">
    <citation type="submission" date="2016-06" db="EMBL/GenBank/DDBJ databases">
        <title>Comparative genomics of the ectomycorrhizal sister species Rhizopogon vinicolor and Rhizopogon vesiculosus (Basidiomycota: Boletales) reveals a divergence of the mating type B locus.</title>
        <authorList>
            <consortium name="DOE Joint Genome Institute"/>
            <person name="Mujic A.B."/>
            <person name="Kuo A."/>
            <person name="Tritt A."/>
            <person name="Lipzen A."/>
            <person name="Chen C."/>
            <person name="Johnson J."/>
            <person name="Sharma A."/>
            <person name="Barry K."/>
            <person name="Grigoriev I.V."/>
            <person name="Spatafora J.W."/>
        </authorList>
    </citation>
    <scope>NUCLEOTIDE SEQUENCE [LARGE SCALE GENOMIC DNA]</scope>
    <source>
        <strain evidence="2 3">AM-OR11-026</strain>
    </source>
</reference>
<evidence type="ECO:0008006" key="4">
    <source>
        <dbReference type="Google" id="ProtNLM"/>
    </source>
</evidence>
<evidence type="ECO:0000256" key="1">
    <source>
        <dbReference type="SAM" id="SignalP"/>
    </source>
</evidence>
<evidence type="ECO:0000313" key="2">
    <source>
        <dbReference type="EMBL" id="OAX33880.1"/>
    </source>
</evidence>
<dbReference type="Proteomes" id="UP000092154">
    <property type="component" value="Unassembled WGS sequence"/>
</dbReference>
<proteinExistence type="predicted"/>
<organism evidence="2 3">
    <name type="scientific">Rhizopogon vinicolor AM-OR11-026</name>
    <dbReference type="NCBI Taxonomy" id="1314800"/>
    <lineage>
        <taxon>Eukaryota</taxon>
        <taxon>Fungi</taxon>
        <taxon>Dikarya</taxon>
        <taxon>Basidiomycota</taxon>
        <taxon>Agaricomycotina</taxon>
        <taxon>Agaricomycetes</taxon>
        <taxon>Agaricomycetidae</taxon>
        <taxon>Boletales</taxon>
        <taxon>Suillineae</taxon>
        <taxon>Rhizopogonaceae</taxon>
        <taxon>Rhizopogon</taxon>
    </lineage>
</organism>